<dbReference type="PANTHER" id="PTHR48021">
    <property type="match status" value="1"/>
</dbReference>
<comment type="subcellular location">
    <subcellularLocation>
        <location evidence="1">Membrane</location>
        <topology evidence="1">Multi-pass membrane protein</topology>
    </subcellularLocation>
</comment>
<evidence type="ECO:0000313" key="5">
    <source>
        <dbReference type="Proteomes" id="UP000691718"/>
    </source>
</evidence>
<sequence>MADVIVETVFSRDDEKFSKDKKWKLFLKQLLVISAVWTSYFMYGLCLGSPTVFIPQIRKSNSNDTISDEMASWLSSIHIFSGLPAIILLSFLAQLIGRKKTYLIVCLATLTGFFVFYFSISVTEILISEIVQEVIVENKYFSILLLSLFSISISCGPMNMCTSIFGELISLEYRSSTLAIIGVFGHTMMAVLVKIAPLIFKTFKLHGAFLFYGLSTSICTILLYKYLPETKDKTLQQIQDSLKSHQKEEKEATELM</sequence>
<protein>
    <submittedName>
        <fullName evidence="4">(apollo) hypothetical protein</fullName>
    </submittedName>
</protein>
<dbReference type="InterPro" id="IPR050549">
    <property type="entry name" value="MFS_Trehalose_Transporter"/>
</dbReference>
<dbReference type="GO" id="GO:0016020">
    <property type="term" value="C:membrane"/>
    <property type="evidence" value="ECO:0007669"/>
    <property type="project" value="UniProtKB-SubCell"/>
</dbReference>
<dbReference type="PANTHER" id="PTHR48021:SF39">
    <property type="entry name" value="MAJOR FACILITATOR SUPERFAMILY (MFS) PROFILE DOMAIN-CONTAINING PROTEIN"/>
    <property type="match status" value="1"/>
</dbReference>
<accession>A0A8S3WLH6</accession>
<feature type="transmembrane region" description="Helical" evidence="2">
    <location>
        <begin position="30"/>
        <end position="53"/>
    </location>
</feature>
<gene>
    <name evidence="4" type="ORF">PAPOLLO_LOCUS7721</name>
</gene>
<dbReference type="InterPro" id="IPR020846">
    <property type="entry name" value="MFS_dom"/>
</dbReference>
<evidence type="ECO:0000259" key="3">
    <source>
        <dbReference type="PROSITE" id="PS50850"/>
    </source>
</evidence>
<organism evidence="4 5">
    <name type="scientific">Parnassius apollo</name>
    <name type="common">Apollo butterfly</name>
    <name type="synonym">Papilio apollo</name>
    <dbReference type="NCBI Taxonomy" id="110799"/>
    <lineage>
        <taxon>Eukaryota</taxon>
        <taxon>Metazoa</taxon>
        <taxon>Ecdysozoa</taxon>
        <taxon>Arthropoda</taxon>
        <taxon>Hexapoda</taxon>
        <taxon>Insecta</taxon>
        <taxon>Pterygota</taxon>
        <taxon>Neoptera</taxon>
        <taxon>Endopterygota</taxon>
        <taxon>Lepidoptera</taxon>
        <taxon>Glossata</taxon>
        <taxon>Ditrysia</taxon>
        <taxon>Papilionoidea</taxon>
        <taxon>Papilionidae</taxon>
        <taxon>Parnassiinae</taxon>
        <taxon>Parnassini</taxon>
        <taxon>Parnassius</taxon>
        <taxon>Parnassius</taxon>
    </lineage>
</organism>
<feature type="transmembrane region" description="Helical" evidence="2">
    <location>
        <begin position="73"/>
        <end position="95"/>
    </location>
</feature>
<dbReference type="AlphaFoldDB" id="A0A8S3WLH6"/>
<proteinExistence type="predicted"/>
<evidence type="ECO:0000256" key="2">
    <source>
        <dbReference type="SAM" id="Phobius"/>
    </source>
</evidence>
<dbReference type="Pfam" id="PF07690">
    <property type="entry name" value="MFS_1"/>
    <property type="match status" value="1"/>
</dbReference>
<keyword evidence="5" id="KW-1185">Reference proteome</keyword>
<evidence type="ECO:0000256" key="1">
    <source>
        <dbReference type="ARBA" id="ARBA00004141"/>
    </source>
</evidence>
<feature type="transmembrane region" description="Helical" evidence="2">
    <location>
        <begin position="206"/>
        <end position="227"/>
    </location>
</feature>
<keyword evidence="2" id="KW-1133">Transmembrane helix</keyword>
<comment type="caution">
    <text evidence="4">The sequence shown here is derived from an EMBL/GenBank/DDBJ whole genome shotgun (WGS) entry which is preliminary data.</text>
</comment>
<evidence type="ECO:0000313" key="4">
    <source>
        <dbReference type="EMBL" id="CAG4966983.1"/>
    </source>
</evidence>
<keyword evidence="2" id="KW-0812">Transmembrane</keyword>
<feature type="transmembrane region" description="Helical" evidence="2">
    <location>
        <begin position="102"/>
        <end position="120"/>
    </location>
</feature>
<dbReference type="PROSITE" id="PS50850">
    <property type="entry name" value="MFS"/>
    <property type="match status" value="1"/>
</dbReference>
<dbReference type="EMBL" id="CAJQZP010000533">
    <property type="protein sequence ID" value="CAG4966983.1"/>
    <property type="molecule type" value="Genomic_DNA"/>
</dbReference>
<reference evidence="4" key="1">
    <citation type="submission" date="2021-04" db="EMBL/GenBank/DDBJ databases">
        <authorList>
            <person name="Tunstrom K."/>
        </authorList>
    </citation>
    <scope>NUCLEOTIDE SEQUENCE</scope>
</reference>
<dbReference type="Proteomes" id="UP000691718">
    <property type="component" value="Unassembled WGS sequence"/>
</dbReference>
<feature type="transmembrane region" description="Helical" evidence="2">
    <location>
        <begin position="140"/>
        <end position="166"/>
    </location>
</feature>
<name>A0A8S3WLH6_PARAO</name>
<dbReference type="InterPro" id="IPR011701">
    <property type="entry name" value="MFS"/>
</dbReference>
<dbReference type="OrthoDB" id="5290825at2759"/>
<feature type="domain" description="Major facilitator superfamily (MFS) profile" evidence="3">
    <location>
        <begin position="32"/>
        <end position="256"/>
    </location>
</feature>
<feature type="transmembrane region" description="Helical" evidence="2">
    <location>
        <begin position="178"/>
        <end position="200"/>
    </location>
</feature>
<keyword evidence="2" id="KW-0472">Membrane</keyword>
<dbReference type="GO" id="GO:0022857">
    <property type="term" value="F:transmembrane transporter activity"/>
    <property type="evidence" value="ECO:0007669"/>
    <property type="project" value="InterPro"/>
</dbReference>